<gene>
    <name evidence="2" type="ORF">LLEC1_02903</name>
</gene>
<dbReference type="OMA" id="EFARIPH"/>
<protein>
    <submittedName>
        <fullName evidence="2">Uncharacterized protein</fullName>
    </submittedName>
</protein>
<evidence type="ECO:0000313" key="2">
    <source>
        <dbReference type="EMBL" id="OAR01048.1"/>
    </source>
</evidence>
<dbReference type="OrthoDB" id="4863025at2759"/>
<organism evidence="2 3">
    <name type="scientific">Cordyceps confragosa</name>
    <name type="common">Lecanicillium lecanii</name>
    <dbReference type="NCBI Taxonomy" id="2714763"/>
    <lineage>
        <taxon>Eukaryota</taxon>
        <taxon>Fungi</taxon>
        <taxon>Dikarya</taxon>
        <taxon>Ascomycota</taxon>
        <taxon>Pezizomycotina</taxon>
        <taxon>Sordariomycetes</taxon>
        <taxon>Hypocreomycetidae</taxon>
        <taxon>Hypocreales</taxon>
        <taxon>Cordycipitaceae</taxon>
        <taxon>Akanthomyces</taxon>
    </lineage>
</organism>
<feature type="region of interest" description="Disordered" evidence="1">
    <location>
        <begin position="1"/>
        <end position="33"/>
    </location>
</feature>
<comment type="caution">
    <text evidence="2">The sequence shown here is derived from an EMBL/GenBank/DDBJ whole genome shotgun (WGS) entry which is preliminary data.</text>
</comment>
<reference evidence="2 3" key="1">
    <citation type="submission" date="2016-03" db="EMBL/GenBank/DDBJ databases">
        <title>Fine-scale spatial genetic structure of a fungal parasite of coffee scale insects.</title>
        <authorList>
            <person name="Jackson D."/>
            <person name="Zemenick K.A."/>
            <person name="Malloure B."/>
            <person name="Quandt C.A."/>
            <person name="James T.Y."/>
        </authorList>
    </citation>
    <scope>NUCLEOTIDE SEQUENCE [LARGE SCALE GENOMIC DNA]</scope>
    <source>
        <strain evidence="2 3">UM487</strain>
    </source>
</reference>
<accession>A0A179IEK4</accession>
<evidence type="ECO:0000313" key="3">
    <source>
        <dbReference type="Proteomes" id="UP000243081"/>
    </source>
</evidence>
<name>A0A179IEK4_CORDF</name>
<sequence>MGSSKRKPASPRSQLYPLRAYPSPTSLPSPEVPQFQEFSRIPPLALDQAVSAWPEQHTRREGMPEYYHHAGSSLTGDVYGLEYQRSRSIHSEQNLELTGPLDVAGTIKARNIVFEGDFIVSDTIDAYGDVEINGNMTAEGRIKAFGDIRVNGSLTTRLVEIVHYSSLRPETRLLIIAWSCSGKIEGSSRLKLRGSIHAADVEIYGNVILRGCCRRLVVYGSIILVGPNSTYDVAGYEMVTGLRTRRDHEPDWDI</sequence>
<dbReference type="Proteomes" id="UP000243081">
    <property type="component" value="Unassembled WGS sequence"/>
</dbReference>
<evidence type="ECO:0000256" key="1">
    <source>
        <dbReference type="SAM" id="MobiDB-lite"/>
    </source>
</evidence>
<dbReference type="AlphaFoldDB" id="A0A179IEK4"/>
<keyword evidence="3" id="KW-1185">Reference proteome</keyword>
<dbReference type="EMBL" id="LUKN01001410">
    <property type="protein sequence ID" value="OAR01048.1"/>
    <property type="molecule type" value="Genomic_DNA"/>
</dbReference>
<proteinExistence type="predicted"/>